<accession>A0A2N0P1B4</accession>
<sequence length="190" mass="21998">MVKLGKHLTKRIAKKPVAKKPKLTCTLDDITFNNCEKLKRYKKLKEHPYFQEVIDENTKQHTDITAKYILNSHFDMKFIKLLKNKNLKKLFCASANSDEAEIWLQLAELGRKGAFTTNKTFEELVRLMVQIKKLETAGKRKTGIWHFHSKDQDILTSPEISLENIACFAKIANELHWKGPVVLITDCTKL</sequence>
<dbReference type="VEuPathDB" id="FungiDB:RhiirA1_472812"/>
<gene>
    <name evidence="1" type="ORF">RhiirA5_427933</name>
</gene>
<reference evidence="1 2" key="2">
    <citation type="submission" date="2017-09" db="EMBL/GenBank/DDBJ databases">
        <title>Extensive intraspecific genome diversity in a model arbuscular mycorrhizal fungus.</title>
        <authorList>
            <person name="Chen E.C."/>
            <person name="Morin E."/>
            <person name="Beaudet D."/>
            <person name="Noel J."/>
            <person name="Ndikumana S."/>
            <person name="Charron P."/>
            <person name="St-Onge C."/>
            <person name="Giorgi J."/>
            <person name="Grigoriev I.V."/>
            <person name="Roux C."/>
            <person name="Martin F.M."/>
            <person name="Corradi N."/>
        </authorList>
    </citation>
    <scope>NUCLEOTIDE SEQUENCE [LARGE SCALE GENOMIC DNA]</scope>
    <source>
        <strain evidence="1 2">A5</strain>
    </source>
</reference>
<evidence type="ECO:0000313" key="1">
    <source>
        <dbReference type="EMBL" id="PKC00602.1"/>
    </source>
</evidence>
<dbReference type="AlphaFoldDB" id="A0A2N0P1B4"/>
<evidence type="ECO:0000313" key="2">
    <source>
        <dbReference type="Proteomes" id="UP000232722"/>
    </source>
</evidence>
<proteinExistence type="predicted"/>
<protein>
    <submittedName>
        <fullName evidence="1">Uncharacterized protein</fullName>
    </submittedName>
</protein>
<name>A0A2N0P1B4_9GLOM</name>
<dbReference type="VEuPathDB" id="FungiDB:FUN_020511"/>
<organism evidence="1 2">
    <name type="scientific">Rhizophagus irregularis</name>
    <dbReference type="NCBI Taxonomy" id="588596"/>
    <lineage>
        <taxon>Eukaryota</taxon>
        <taxon>Fungi</taxon>
        <taxon>Fungi incertae sedis</taxon>
        <taxon>Mucoromycota</taxon>
        <taxon>Glomeromycotina</taxon>
        <taxon>Glomeromycetes</taxon>
        <taxon>Glomerales</taxon>
        <taxon>Glomeraceae</taxon>
        <taxon>Rhizophagus</taxon>
    </lineage>
</organism>
<comment type="caution">
    <text evidence="1">The sequence shown here is derived from an EMBL/GenBank/DDBJ whole genome shotgun (WGS) entry which is preliminary data.</text>
</comment>
<reference evidence="1 2" key="1">
    <citation type="submission" date="2016-04" db="EMBL/GenBank/DDBJ databases">
        <title>Genome analyses suggest a sexual origin of heterokaryosis in a supposedly ancient asexual fungus.</title>
        <authorList>
            <person name="Ropars J."/>
            <person name="Sedzielewska K."/>
            <person name="Noel J."/>
            <person name="Charron P."/>
            <person name="Farinelli L."/>
            <person name="Marton T."/>
            <person name="Kruger M."/>
            <person name="Pelin A."/>
            <person name="Brachmann A."/>
            <person name="Corradi N."/>
        </authorList>
    </citation>
    <scope>NUCLEOTIDE SEQUENCE [LARGE SCALE GENOMIC DNA]</scope>
    <source>
        <strain evidence="1 2">A5</strain>
    </source>
</reference>
<dbReference type="VEuPathDB" id="FungiDB:RhiirFUN_012391"/>
<dbReference type="VEuPathDB" id="FungiDB:FUN_011091"/>
<dbReference type="EMBL" id="LLXJ01001825">
    <property type="protein sequence ID" value="PKC00602.1"/>
    <property type="molecule type" value="Genomic_DNA"/>
</dbReference>
<dbReference type="Proteomes" id="UP000232722">
    <property type="component" value="Unassembled WGS sequence"/>
</dbReference>